<protein>
    <recommendedName>
        <fullName evidence="2">Translin family protein</fullName>
    </recommendedName>
</protein>
<dbReference type="AlphaFoldDB" id="X1G9K9"/>
<comment type="caution">
    <text evidence="1">The sequence shown here is derived from an EMBL/GenBank/DDBJ whole genome shotgun (WGS) entry which is preliminary data.</text>
</comment>
<proteinExistence type="predicted"/>
<reference evidence="1" key="1">
    <citation type="journal article" date="2014" name="Front. Microbiol.">
        <title>High frequency of phylogenetically diverse reductive dehalogenase-homologous genes in deep subseafloor sedimentary metagenomes.</title>
        <authorList>
            <person name="Kawai M."/>
            <person name="Futagami T."/>
            <person name="Toyoda A."/>
            <person name="Takaki Y."/>
            <person name="Nishi S."/>
            <person name="Hori S."/>
            <person name="Arai W."/>
            <person name="Tsubouchi T."/>
            <person name="Morono Y."/>
            <person name="Uchiyama I."/>
            <person name="Ito T."/>
            <person name="Fujiyama A."/>
            <person name="Inagaki F."/>
            <person name="Takami H."/>
        </authorList>
    </citation>
    <scope>NUCLEOTIDE SEQUENCE</scope>
    <source>
        <strain evidence="1">Expedition CK06-06</strain>
    </source>
</reference>
<sequence>TDVLDKLDQDREEILKMSRRIIRECSIAIKHIHRKEFNQYREKVSNIKQNHKELLLLVKNNPGVLSKYLKTPEQEYAEAVAFYSIISKEALPLPSELNITPLNYALGLADVIGELRRYALDNIRNSIIDDLNYVLESMDDIYTQLFSIDYPSGLTQDLRHKTDVARSIIEKTRGDVSISLQMDDLKRCMEKSLKSP</sequence>
<dbReference type="InterPro" id="IPR002848">
    <property type="entry name" value="Translin_fam"/>
</dbReference>
<evidence type="ECO:0000313" key="1">
    <source>
        <dbReference type="EMBL" id="GAH29723.1"/>
    </source>
</evidence>
<dbReference type="PANTHER" id="PTHR10741">
    <property type="entry name" value="TRANSLIN AND TRANSLIN ASSOCIATED PROTEIN X"/>
    <property type="match status" value="1"/>
</dbReference>
<dbReference type="InterPro" id="IPR036081">
    <property type="entry name" value="Translin_sf"/>
</dbReference>
<evidence type="ECO:0008006" key="2">
    <source>
        <dbReference type="Google" id="ProtNLM"/>
    </source>
</evidence>
<dbReference type="SUPFAM" id="SSF74784">
    <property type="entry name" value="Translin"/>
    <property type="match status" value="1"/>
</dbReference>
<dbReference type="CDD" id="cd14820">
    <property type="entry name" value="TRAX"/>
    <property type="match status" value="1"/>
</dbReference>
<name>X1G9K9_9ZZZZ</name>
<dbReference type="Gene3D" id="1.20.58.2140">
    <property type="match status" value="1"/>
</dbReference>
<organism evidence="1">
    <name type="scientific">marine sediment metagenome</name>
    <dbReference type="NCBI Taxonomy" id="412755"/>
    <lineage>
        <taxon>unclassified sequences</taxon>
        <taxon>metagenomes</taxon>
        <taxon>ecological metagenomes</taxon>
    </lineage>
</organism>
<dbReference type="EMBL" id="BARU01000269">
    <property type="protein sequence ID" value="GAH29723.1"/>
    <property type="molecule type" value="Genomic_DNA"/>
</dbReference>
<dbReference type="Pfam" id="PF01997">
    <property type="entry name" value="Translin"/>
    <property type="match status" value="1"/>
</dbReference>
<dbReference type="GO" id="GO:0043565">
    <property type="term" value="F:sequence-specific DNA binding"/>
    <property type="evidence" value="ECO:0007669"/>
    <property type="project" value="InterPro"/>
</dbReference>
<accession>X1G9K9</accession>
<gene>
    <name evidence="1" type="ORF">S03H2_01015</name>
</gene>
<feature type="non-terminal residue" evidence="1">
    <location>
        <position position="1"/>
    </location>
</feature>